<evidence type="ECO:0000313" key="2">
    <source>
        <dbReference type="Proteomes" id="UP000598467"/>
    </source>
</evidence>
<dbReference type="AlphaFoldDB" id="A0A926S950"/>
<comment type="caution">
    <text evidence="1">The sequence shown here is derived from an EMBL/GenBank/DDBJ whole genome shotgun (WGS) entry which is preliminary data.</text>
</comment>
<dbReference type="RefSeq" id="WP_190290691.1">
    <property type="nucleotide sequence ID" value="NZ_JABFCZ010000006.1"/>
</dbReference>
<organism evidence="1 2">
    <name type="scientific">Roseibium aggregatum</name>
    <dbReference type="NCBI Taxonomy" id="187304"/>
    <lineage>
        <taxon>Bacteria</taxon>
        <taxon>Pseudomonadati</taxon>
        <taxon>Pseudomonadota</taxon>
        <taxon>Alphaproteobacteria</taxon>
        <taxon>Hyphomicrobiales</taxon>
        <taxon>Stappiaceae</taxon>
        <taxon>Roseibium</taxon>
    </lineage>
</organism>
<sequence>MSWEFEYHHVHDLLHSIHRDNKLFHLLKGTEDEAKSIMADILVSHTLRGGNGFIRGGYTCVCAGELPMSQISQYLADPNALDQDYRAIGVIFDKHWFFTQGGRPVIYQPENEFDLLHDDMKHLHMLYDPHAEYDFSWIREWRVKADTLKLDLTNALAVFPNRSWKREVLAMARDRAGDPETINAWETLALTDIGISVLEGD</sequence>
<evidence type="ECO:0000313" key="1">
    <source>
        <dbReference type="EMBL" id="MBD1546024.1"/>
    </source>
</evidence>
<dbReference type="EMBL" id="JABFCZ010000006">
    <property type="protein sequence ID" value="MBD1546024.1"/>
    <property type="molecule type" value="Genomic_DNA"/>
</dbReference>
<dbReference type="Proteomes" id="UP000598467">
    <property type="component" value="Unassembled WGS sequence"/>
</dbReference>
<protein>
    <submittedName>
        <fullName evidence="1">Uncharacterized protein</fullName>
    </submittedName>
</protein>
<name>A0A926S950_9HYPH</name>
<gene>
    <name evidence="1" type="ORF">HK439_07100</name>
</gene>
<reference evidence="1" key="1">
    <citation type="submission" date="2020-05" db="EMBL/GenBank/DDBJ databases">
        <title>Identification of trans-AT polyketide cluster in two marine bacteria, producers of a novel glutaramide-containing polyketide sesbanimide D and analogs.</title>
        <authorList>
            <person name="Kacar D."/>
            <person name="Rodriguez P."/>
            <person name="Canedo L."/>
            <person name="Gonzalez E."/>
            <person name="Galan B."/>
            <person name="De La Calle F."/>
            <person name="Garcia J.L."/>
        </authorList>
    </citation>
    <scope>NUCLEOTIDE SEQUENCE</scope>
    <source>
        <strain evidence="1">PHM038</strain>
    </source>
</reference>
<accession>A0A926S950</accession>
<proteinExistence type="predicted"/>